<reference evidence="2 3" key="1">
    <citation type="journal article" date="2019" name="Emerg. Microbes Infect.">
        <title>Comprehensive subspecies identification of 175 nontuberculous mycobacteria species based on 7547 genomic profiles.</title>
        <authorList>
            <person name="Matsumoto Y."/>
            <person name="Kinjo T."/>
            <person name="Motooka D."/>
            <person name="Nabeya D."/>
            <person name="Jung N."/>
            <person name="Uechi K."/>
            <person name="Horii T."/>
            <person name="Iida T."/>
            <person name="Fujita J."/>
            <person name="Nakamura S."/>
        </authorList>
    </citation>
    <scope>NUCLEOTIDE SEQUENCE [LARGE SCALE GENOMIC DNA]</scope>
    <source>
        <strain evidence="2 3">JCM 30725</strain>
    </source>
</reference>
<proteinExistence type="predicted"/>
<dbReference type="Pfam" id="PF13701">
    <property type="entry name" value="DDE_Tnp_1_4"/>
    <property type="match status" value="1"/>
</dbReference>
<sequence>MWSPARWQVWNYATANTPASKTASANSKPPARNLPCQAFDANAAWLEIVLAAADLVTWCQLIGFTGHPGLTRAEIATFRYRVLHVAARITRGARRTRLRIDATWRWAAAIATAWQHIRTAFG</sequence>
<evidence type="ECO:0000259" key="1">
    <source>
        <dbReference type="Pfam" id="PF13701"/>
    </source>
</evidence>
<evidence type="ECO:0000313" key="2">
    <source>
        <dbReference type="EMBL" id="GFG89958.1"/>
    </source>
</evidence>
<dbReference type="Proteomes" id="UP000465360">
    <property type="component" value="Unassembled WGS sequence"/>
</dbReference>
<dbReference type="AlphaFoldDB" id="A0A7I9YMW2"/>
<accession>A0A7I9YMW2</accession>
<gene>
    <name evidence="2" type="ORF">MBOU_20000</name>
</gene>
<feature type="domain" description="Transposase DDE" evidence="1">
    <location>
        <begin position="31"/>
        <end position="119"/>
    </location>
</feature>
<name>A0A7I9YMW2_MYCBU</name>
<dbReference type="InterPro" id="IPR025668">
    <property type="entry name" value="Tnp_DDE_dom"/>
</dbReference>
<protein>
    <recommendedName>
        <fullName evidence="1">Transposase DDE domain-containing protein</fullName>
    </recommendedName>
</protein>
<organism evidence="2 3">
    <name type="scientific">Mycobacterium bourgelatii</name>
    <dbReference type="NCBI Taxonomy" id="1273442"/>
    <lineage>
        <taxon>Bacteria</taxon>
        <taxon>Bacillati</taxon>
        <taxon>Actinomycetota</taxon>
        <taxon>Actinomycetes</taxon>
        <taxon>Mycobacteriales</taxon>
        <taxon>Mycobacteriaceae</taxon>
        <taxon>Mycobacterium</taxon>
    </lineage>
</organism>
<dbReference type="EMBL" id="BLKZ01000001">
    <property type="protein sequence ID" value="GFG89958.1"/>
    <property type="molecule type" value="Genomic_DNA"/>
</dbReference>
<comment type="caution">
    <text evidence="2">The sequence shown here is derived from an EMBL/GenBank/DDBJ whole genome shotgun (WGS) entry which is preliminary data.</text>
</comment>
<evidence type="ECO:0000313" key="3">
    <source>
        <dbReference type="Proteomes" id="UP000465360"/>
    </source>
</evidence>
<keyword evidence="3" id="KW-1185">Reference proteome</keyword>